<evidence type="ECO:0000313" key="2">
    <source>
        <dbReference type="Proteomes" id="UP000230108"/>
    </source>
</evidence>
<name>A0A2M7QDK4_9BACT</name>
<dbReference type="EMBL" id="PFLF01000068">
    <property type="protein sequence ID" value="PIY68943.1"/>
    <property type="molecule type" value="Genomic_DNA"/>
</dbReference>
<proteinExistence type="predicted"/>
<dbReference type="Proteomes" id="UP000230108">
    <property type="component" value="Unassembled WGS sequence"/>
</dbReference>
<gene>
    <name evidence="1" type="ORF">COY90_03270</name>
</gene>
<sequence>MNFPPDQTIRHQDGNTTTIYLFMPNARMQEGWSKTNPGHNTDAFADSFQPGIKFVFGKYGDSGIPHIDIVFVGHEGQISEYNPFTSENVTEFINIGLSSHPNLLPDAIRSTDTRTAPNTVHSNNTIFSPVTIVPVHTNFDLPTSISNWAQKLNQHGIPAVNGVFMPAMAGCWNDKNQYIIPVEDRGGAIVRTAPELWLSIEQDQLKDISKPISAEKEFGSMDPETTFLEFLKMLRYGMRYERSLNNDEYTRRALQIGAGSIPINEKLLPDVIRQKIKAEGINTWWHIDIIREMTASLFYNPKNLFCRAPN</sequence>
<dbReference type="AlphaFoldDB" id="A0A2M7QDK4"/>
<evidence type="ECO:0000313" key="1">
    <source>
        <dbReference type="EMBL" id="PIY68943.1"/>
    </source>
</evidence>
<accession>A0A2M7QDK4</accession>
<comment type="caution">
    <text evidence="1">The sequence shown here is derived from an EMBL/GenBank/DDBJ whole genome shotgun (WGS) entry which is preliminary data.</text>
</comment>
<protein>
    <submittedName>
        <fullName evidence="1">Uncharacterized protein</fullName>
    </submittedName>
</protein>
<reference evidence="2" key="1">
    <citation type="submission" date="2017-09" db="EMBL/GenBank/DDBJ databases">
        <title>Depth-based differentiation of microbial function through sediment-hosted aquifers and enrichment of novel symbionts in the deep terrestrial subsurface.</title>
        <authorList>
            <person name="Probst A.J."/>
            <person name="Ladd B."/>
            <person name="Jarett J.K."/>
            <person name="Geller-Mcgrath D.E."/>
            <person name="Sieber C.M.K."/>
            <person name="Emerson J.B."/>
            <person name="Anantharaman K."/>
            <person name="Thomas B.C."/>
            <person name="Malmstrom R."/>
            <person name="Stieglmeier M."/>
            <person name="Klingl A."/>
            <person name="Woyke T."/>
            <person name="Ryan C.M."/>
            <person name="Banfield J.F."/>
        </authorList>
    </citation>
    <scope>NUCLEOTIDE SEQUENCE [LARGE SCALE GENOMIC DNA]</scope>
</reference>
<organism evidence="1 2">
    <name type="scientific">Candidatus Roizmanbacteria bacterium CG_4_10_14_0_8_um_filter_39_9</name>
    <dbReference type="NCBI Taxonomy" id="1974829"/>
    <lineage>
        <taxon>Bacteria</taxon>
        <taxon>Candidatus Roizmaniibacteriota</taxon>
    </lineage>
</organism>